<dbReference type="InterPro" id="IPR000498">
    <property type="entry name" value="OmpA-like_TM_dom"/>
</dbReference>
<evidence type="ECO:0000256" key="1">
    <source>
        <dbReference type="ARBA" id="ARBA00004571"/>
    </source>
</evidence>
<name>A0A480AM37_9BURK</name>
<dbReference type="Pfam" id="PF01389">
    <property type="entry name" value="OmpA_membrane"/>
    <property type="match status" value="1"/>
</dbReference>
<evidence type="ECO:0000256" key="7">
    <source>
        <dbReference type="ARBA" id="ARBA00023136"/>
    </source>
</evidence>
<dbReference type="Pfam" id="PF00691">
    <property type="entry name" value="OmpA"/>
    <property type="match status" value="1"/>
</dbReference>
<dbReference type="InterPro" id="IPR006665">
    <property type="entry name" value="OmpA-like"/>
</dbReference>
<feature type="chain" id="PRO_5019748842" evidence="11">
    <location>
        <begin position="32"/>
        <end position="401"/>
    </location>
</feature>
<keyword evidence="6" id="KW-0626">Porin</keyword>
<dbReference type="GO" id="GO:0006811">
    <property type="term" value="P:monoatomic ion transport"/>
    <property type="evidence" value="ECO:0007669"/>
    <property type="project" value="UniProtKB-KW"/>
</dbReference>
<dbReference type="CDD" id="cd07185">
    <property type="entry name" value="OmpA_C-like"/>
    <property type="match status" value="1"/>
</dbReference>
<gene>
    <name evidence="13" type="ORF">AQPW35_08910</name>
</gene>
<dbReference type="GO" id="GO:0009279">
    <property type="term" value="C:cell outer membrane"/>
    <property type="evidence" value="ECO:0007669"/>
    <property type="project" value="UniProtKB-SubCell"/>
</dbReference>
<evidence type="ECO:0000256" key="2">
    <source>
        <dbReference type="ARBA" id="ARBA00022448"/>
    </source>
</evidence>
<keyword evidence="14" id="KW-1185">Reference proteome</keyword>
<keyword evidence="3" id="KW-1134">Transmembrane beta strand</keyword>
<evidence type="ECO:0000256" key="3">
    <source>
        <dbReference type="ARBA" id="ARBA00022452"/>
    </source>
</evidence>
<sequence>MRHTSTPQRPPLHRLLPLALLGGMLASPVSAQDPGAYYVGLGVGQTRGGLDALRIGDGVVAPVAGGFSSQTVTTDNRDVGYKVFGGYQMTPWLGMELGYFHLGKQRFTTTTVPAGQLNGQLRSQGVNLDLVGTVPVSGNLSALLRAGVAYARTRDQFSGSGAVVVTNPTPSDRSANLKLGVGLQYAFSPSVLLRGEAERYRNSDAVGGHGHVNLFSVSLVFPFGGAPATMRRTAAPMPMPMPMAAAPMPPPAPMPAAMPAPAPVVAVVVPPPAVPRRISLSTESLFGFDAAQVQPAGQTALDSFSAELAGASYSSIQIEGHTDRLGSSAYNQALSLQRAEAVKAYLVTHGKLDPAKLQAVGKGETMPVTDAATCPGQRQSSALIACLQPDRRVVIDVAGSR</sequence>
<comment type="similarity">
    <text evidence="10">Belongs to the outer membrane OOP (TC 1.B.6) superfamily.</text>
</comment>
<dbReference type="GO" id="GO:0015288">
    <property type="term" value="F:porin activity"/>
    <property type="evidence" value="ECO:0007669"/>
    <property type="project" value="UniProtKB-KW"/>
</dbReference>
<keyword evidence="2" id="KW-0813">Transport</keyword>
<comment type="caution">
    <text evidence="13">The sequence shown here is derived from an EMBL/GenBank/DDBJ whole genome shotgun (WGS) entry which is preliminary data.</text>
</comment>
<dbReference type="Gene3D" id="2.40.160.20">
    <property type="match status" value="1"/>
</dbReference>
<evidence type="ECO:0000256" key="10">
    <source>
        <dbReference type="RuleBase" id="RU003859"/>
    </source>
</evidence>
<protein>
    <submittedName>
        <fullName evidence="13">Porin OmpA</fullName>
    </submittedName>
</protein>
<organism evidence="13 14">
    <name type="scientific">Pseudaquabacterium pictum</name>
    <dbReference type="NCBI Taxonomy" id="2315236"/>
    <lineage>
        <taxon>Bacteria</taxon>
        <taxon>Pseudomonadati</taxon>
        <taxon>Pseudomonadota</taxon>
        <taxon>Betaproteobacteria</taxon>
        <taxon>Burkholderiales</taxon>
        <taxon>Sphaerotilaceae</taxon>
        <taxon>Pseudaquabacterium</taxon>
    </lineage>
</organism>
<dbReference type="RefSeq" id="WP_162520689.1">
    <property type="nucleotide sequence ID" value="NZ_BJCL01000002.1"/>
</dbReference>
<dbReference type="GO" id="GO:0046930">
    <property type="term" value="C:pore complex"/>
    <property type="evidence" value="ECO:0007669"/>
    <property type="project" value="UniProtKB-KW"/>
</dbReference>
<dbReference type="EMBL" id="BJCL01000002">
    <property type="protein sequence ID" value="GCL61810.1"/>
    <property type="molecule type" value="Genomic_DNA"/>
</dbReference>
<dbReference type="AlphaFoldDB" id="A0A480AM37"/>
<dbReference type="InterPro" id="IPR011250">
    <property type="entry name" value="OMP/PagP_B-barrel"/>
</dbReference>
<feature type="signal peptide" evidence="11">
    <location>
        <begin position="1"/>
        <end position="31"/>
    </location>
</feature>
<evidence type="ECO:0000313" key="14">
    <source>
        <dbReference type="Proteomes" id="UP000301751"/>
    </source>
</evidence>
<dbReference type="PROSITE" id="PS51123">
    <property type="entry name" value="OMPA_2"/>
    <property type="match status" value="1"/>
</dbReference>
<reference evidence="14" key="1">
    <citation type="submission" date="2019-03" db="EMBL/GenBank/DDBJ databases">
        <title>Aquabacterium pictum sp.nov., the first bacteriochlorophyll a-containing freshwater bacterium in the genus Aquabacterium of the class Betaproteobacteria.</title>
        <authorList>
            <person name="Hirose S."/>
            <person name="Tank M."/>
            <person name="Hara E."/>
            <person name="Tamaki H."/>
            <person name="Takaichi S."/>
            <person name="Haruta S."/>
            <person name="Hanada S."/>
        </authorList>
    </citation>
    <scope>NUCLEOTIDE SEQUENCE [LARGE SCALE GENOMIC DNA]</scope>
    <source>
        <strain evidence="14">W35</strain>
    </source>
</reference>
<evidence type="ECO:0000256" key="11">
    <source>
        <dbReference type="SAM" id="SignalP"/>
    </source>
</evidence>
<evidence type="ECO:0000256" key="4">
    <source>
        <dbReference type="ARBA" id="ARBA00022692"/>
    </source>
</evidence>
<feature type="domain" description="OmpA-like" evidence="12">
    <location>
        <begin position="273"/>
        <end position="401"/>
    </location>
</feature>
<dbReference type="InterPro" id="IPR036737">
    <property type="entry name" value="OmpA-like_sf"/>
</dbReference>
<proteinExistence type="inferred from homology"/>
<keyword evidence="7 9" id="KW-0472">Membrane</keyword>
<dbReference type="PANTHER" id="PTHR30329">
    <property type="entry name" value="STATOR ELEMENT OF FLAGELLAR MOTOR COMPLEX"/>
    <property type="match status" value="1"/>
</dbReference>
<dbReference type="InterPro" id="IPR006664">
    <property type="entry name" value="OMP_bac"/>
</dbReference>
<dbReference type="SUPFAM" id="SSF103088">
    <property type="entry name" value="OmpA-like"/>
    <property type="match status" value="1"/>
</dbReference>
<evidence type="ECO:0000259" key="12">
    <source>
        <dbReference type="PROSITE" id="PS51123"/>
    </source>
</evidence>
<keyword evidence="11" id="KW-0732">Signal</keyword>
<dbReference type="Gene3D" id="3.30.1330.60">
    <property type="entry name" value="OmpA-like domain"/>
    <property type="match status" value="1"/>
</dbReference>
<evidence type="ECO:0000256" key="5">
    <source>
        <dbReference type="ARBA" id="ARBA00023065"/>
    </source>
</evidence>
<evidence type="ECO:0000256" key="8">
    <source>
        <dbReference type="ARBA" id="ARBA00023237"/>
    </source>
</evidence>
<keyword evidence="4" id="KW-0812">Transmembrane</keyword>
<keyword evidence="5" id="KW-0406">Ion transport</keyword>
<dbReference type="Proteomes" id="UP000301751">
    <property type="component" value="Unassembled WGS sequence"/>
</dbReference>
<keyword evidence="8" id="KW-0998">Cell outer membrane</keyword>
<dbReference type="SUPFAM" id="SSF56925">
    <property type="entry name" value="OMPA-like"/>
    <property type="match status" value="1"/>
</dbReference>
<comment type="subcellular location">
    <subcellularLocation>
        <location evidence="1">Cell outer membrane</location>
        <topology evidence="1">Multi-pass membrane protein</topology>
    </subcellularLocation>
</comment>
<evidence type="ECO:0000256" key="9">
    <source>
        <dbReference type="PROSITE-ProRule" id="PRU00473"/>
    </source>
</evidence>
<dbReference type="InterPro" id="IPR050330">
    <property type="entry name" value="Bact_OuterMem_StrucFunc"/>
</dbReference>
<accession>A0A480AM37</accession>
<evidence type="ECO:0000256" key="6">
    <source>
        <dbReference type="ARBA" id="ARBA00023114"/>
    </source>
</evidence>
<dbReference type="PRINTS" id="PR01021">
    <property type="entry name" value="OMPADOMAIN"/>
</dbReference>
<dbReference type="PANTHER" id="PTHR30329:SF21">
    <property type="entry name" value="LIPOPROTEIN YIAD-RELATED"/>
    <property type="match status" value="1"/>
</dbReference>
<evidence type="ECO:0000313" key="13">
    <source>
        <dbReference type="EMBL" id="GCL61810.1"/>
    </source>
</evidence>